<dbReference type="SUPFAM" id="SSF111038">
    <property type="entry name" value="YjbQ-like"/>
    <property type="match status" value="1"/>
</dbReference>
<dbReference type="Proteomes" id="UP000034181">
    <property type="component" value="Unassembled WGS sequence"/>
</dbReference>
<evidence type="ECO:0000256" key="1">
    <source>
        <dbReference type="ARBA" id="ARBA00005534"/>
    </source>
</evidence>
<dbReference type="EMBL" id="LBUZ01000009">
    <property type="protein sequence ID" value="KKQ75549.1"/>
    <property type="molecule type" value="Genomic_DNA"/>
</dbReference>
<organism evidence="2 3">
    <name type="scientific">Candidatus Woesebacteria bacterium GW2011_GWB1_38_5b</name>
    <dbReference type="NCBI Taxonomy" id="1618569"/>
    <lineage>
        <taxon>Bacteria</taxon>
        <taxon>Candidatus Woeseibacteriota</taxon>
    </lineage>
</organism>
<gene>
    <name evidence="2" type="ORF">US96_C0009G0007</name>
</gene>
<comment type="similarity">
    <text evidence="1">Belongs to the UPF0047 family.</text>
</comment>
<dbReference type="InterPro" id="IPR001602">
    <property type="entry name" value="UPF0047_YjbQ-like"/>
</dbReference>
<proteinExistence type="inferred from homology"/>
<accession>A0A0G0MPF3</accession>
<dbReference type="InterPro" id="IPR035917">
    <property type="entry name" value="YjbQ-like_sf"/>
</dbReference>
<dbReference type="PANTHER" id="PTHR30615">
    <property type="entry name" value="UNCHARACTERIZED PROTEIN YJBQ-RELATED"/>
    <property type="match status" value="1"/>
</dbReference>
<evidence type="ECO:0000313" key="3">
    <source>
        <dbReference type="Proteomes" id="UP000034181"/>
    </source>
</evidence>
<dbReference type="PANTHER" id="PTHR30615:SF8">
    <property type="entry name" value="UPF0047 PROTEIN C4A8.02C"/>
    <property type="match status" value="1"/>
</dbReference>
<comment type="caution">
    <text evidence="2">The sequence shown here is derived from an EMBL/GenBank/DDBJ whole genome shotgun (WGS) entry which is preliminary data.</text>
</comment>
<protein>
    <submittedName>
        <fullName evidence="2">Secondary thiamine-phosphate synthase enzyme</fullName>
    </submittedName>
</protein>
<reference evidence="2 3" key="1">
    <citation type="journal article" date="2015" name="Nature">
        <title>rRNA introns, odd ribosomes, and small enigmatic genomes across a large radiation of phyla.</title>
        <authorList>
            <person name="Brown C.T."/>
            <person name="Hug L.A."/>
            <person name="Thomas B.C."/>
            <person name="Sharon I."/>
            <person name="Castelle C.J."/>
            <person name="Singh A."/>
            <person name="Wilkins M.J."/>
            <person name="Williams K.H."/>
            <person name="Banfield J.F."/>
        </authorList>
    </citation>
    <scope>NUCLEOTIDE SEQUENCE [LARGE SCALE GENOMIC DNA]</scope>
</reference>
<name>A0A0G0MPF3_9BACT</name>
<sequence>MKAYLKELRFPSIDHTYIKNITKKVNDVVGKSKINNGFILINSKHTTLGIIVNEIAEPNLLQDFIDHSLSSVYEDKRSTKVHKDYKHGVKDYLHRCQDNPYCDEIDEDYNAAAHIRAITYSHSSITIPVRNGKPELGKYQEVAIFEFDGRDGKGKNPIRQRVVQVWVYPVEEIEEIK</sequence>
<evidence type="ECO:0000313" key="2">
    <source>
        <dbReference type="EMBL" id="KKQ75549.1"/>
    </source>
</evidence>
<dbReference type="Pfam" id="PF01894">
    <property type="entry name" value="YjbQ"/>
    <property type="match status" value="1"/>
</dbReference>
<dbReference type="AlphaFoldDB" id="A0A0G0MPF3"/>
<dbReference type="Gene3D" id="2.60.120.460">
    <property type="entry name" value="YjbQ-like"/>
    <property type="match status" value="1"/>
</dbReference>